<name>A0A4R4K7N0_9BACT</name>
<accession>A0A4R4K7N0</accession>
<dbReference type="AlphaFoldDB" id="A0A4R4K7N0"/>
<dbReference type="CDD" id="cd05276">
    <property type="entry name" value="p53_inducible_oxidoreductase"/>
    <property type="match status" value="1"/>
</dbReference>
<evidence type="ECO:0000256" key="2">
    <source>
        <dbReference type="ARBA" id="ARBA00023002"/>
    </source>
</evidence>
<dbReference type="InterPro" id="IPR020843">
    <property type="entry name" value="ER"/>
</dbReference>
<evidence type="ECO:0000256" key="1">
    <source>
        <dbReference type="ARBA" id="ARBA00022857"/>
    </source>
</evidence>
<evidence type="ECO:0000313" key="5">
    <source>
        <dbReference type="Proteomes" id="UP000295706"/>
    </source>
</evidence>
<dbReference type="InterPro" id="IPR014189">
    <property type="entry name" value="Quinone_OxRdtase_PIG3"/>
</dbReference>
<evidence type="ECO:0000259" key="3">
    <source>
        <dbReference type="SMART" id="SM00829"/>
    </source>
</evidence>
<sequence length="326" mass="35363">MLAIQLKEFGSADQLYITEFPTPVPTGQEIRVAVHATALNRADIMQREGHYPPPEGESPILGLEMAGVVESVGADVTRWKPGDRVFGLLPGGGYAEFAVMHQDMAMPIPPDWTFVETAAVPEVFLTAFQALQWVGKLKAGETVLLHAGASGVGTAAIQVARLMGATILVTASAGKHELCLRLGAKHAIDYRKGPFLPELLDQTEGKGVHLIIDPIGGDYFDQNIQALQRDGRLVMLAVMGGGKTSANIGPIVFKRLQILGTTLRSRTRAYQIALTQEFMAFGYDHLVSKALTPIVDQVFDWHNVAEAHRYMEANLSAGKVILQIKD</sequence>
<evidence type="ECO:0000313" key="4">
    <source>
        <dbReference type="EMBL" id="TDB63363.1"/>
    </source>
</evidence>
<protein>
    <submittedName>
        <fullName evidence="4">NAD(P)H-quinone oxidoreductase</fullName>
    </submittedName>
</protein>
<dbReference type="RefSeq" id="WP_132119657.1">
    <property type="nucleotide sequence ID" value="NZ_SMJU01000010.1"/>
</dbReference>
<dbReference type="SUPFAM" id="SSF50129">
    <property type="entry name" value="GroES-like"/>
    <property type="match status" value="1"/>
</dbReference>
<dbReference type="Pfam" id="PF08240">
    <property type="entry name" value="ADH_N"/>
    <property type="match status" value="1"/>
</dbReference>
<dbReference type="GO" id="GO:0016651">
    <property type="term" value="F:oxidoreductase activity, acting on NAD(P)H"/>
    <property type="evidence" value="ECO:0007669"/>
    <property type="project" value="TreeGrafter"/>
</dbReference>
<organism evidence="4 5">
    <name type="scientific">Arundinibacter roseus</name>
    <dbReference type="NCBI Taxonomy" id="2070510"/>
    <lineage>
        <taxon>Bacteria</taxon>
        <taxon>Pseudomonadati</taxon>
        <taxon>Bacteroidota</taxon>
        <taxon>Cytophagia</taxon>
        <taxon>Cytophagales</taxon>
        <taxon>Spirosomataceae</taxon>
        <taxon>Arundinibacter</taxon>
    </lineage>
</organism>
<dbReference type="Pfam" id="PF00107">
    <property type="entry name" value="ADH_zinc_N"/>
    <property type="match status" value="1"/>
</dbReference>
<comment type="caution">
    <text evidence="4">The sequence shown here is derived from an EMBL/GenBank/DDBJ whole genome shotgun (WGS) entry which is preliminary data.</text>
</comment>
<dbReference type="InterPro" id="IPR011032">
    <property type="entry name" value="GroES-like_sf"/>
</dbReference>
<keyword evidence="5" id="KW-1185">Reference proteome</keyword>
<dbReference type="OrthoDB" id="9787435at2"/>
<gene>
    <name evidence="4" type="ORF">EZE20_16455</name>
</gene>
<dbReference type="Gene3D" id="3.40.50.720">
    <property type="entry name" value="NAD(P)-binding Rossmann-like Domain"/>
    <property type="match status" value="1"/>
</dbReference>
<dbReference type="InterPro" id="IPR036291">
    <property type="entry name" value="NAD(P)-bd_dom_sf"/>
</dbReference>
<dbReference type="Gene3D" id="3.90.180.10">
    <property type="entry name" value="Medium-chain alcohol dehydrogenases, catalytic domain"/>
    <property type="match status" value="1"/>
</dbReference>
<reference evidence="4 5" key="1">
    <citation type="submission" date="2019-02" db="EMBL/GenBank/DDBJ databases">
        <title>Arundinibacter roseus gen. nov., sp. nov., a new member of the family Cytophagaceae.</title>
        <authorList>
            <person name="Szuroczki S."/>
            <person name="Khayer B."/>
            <person name="Sproer C."/>
            <person name="Toumi M."/>
            <person name="Szabo A."/>
            <person name="Felfoldi T."/>
            <person name="Schumann P."/>
            <person name="Toth E."/>
        </authorList>
    </citation>
    <scope>NUCLEOTIDE SEQUENCE [LARGE SCALE GENOMIC DNA]</scope>
    <source>
        <strain evidence="4 5">DMA-k-7a</strain>
    </source>
</reference>
<dbReference type="InterPro" id="IPR013149">
    <property type="entry name" value="ADH-like_C"/>
</dbReference>
<keyword evidence="2" id="KW-0560">Oxidoreductase</keyword>
<dbReference type="SMART" id="SM00829">
    <property type="entry name" value="PKS_ER"/>
    <property type="match status" value="1"/>
</dbReference>
<dbReference type="PANTHER" id="PTHR48106:SF18">
    <property type="entry name" value="QUINONE OXIDOREDUCTASE PIG3"/>
    <property type="match status" value="1"/>
</dbReference>
<dbReference type="Proteomes" id="UP000295706">
    <property type="component" value="Unassembled WGS sequence"/>
</dbReference>
<dbReference type="PANTHER" id="PTHR48106">
    <property type="entry name" value="QUINONE OXIDOREDUCTASE PIG3-RELATED"/>
    <property type="match status" value="1"/>
</dbReference>
<dbReference type="NCBIfam" id="TIGR02824">
    <property type="entry name" value="quinone_pig3"/>
    <property type="match status" value="1"/>
</dbReference>
<dbReference type="EMBL" id="SMJU01000010">
    <property type="protein sequence ID" value="TDB63363.1"/>
    <property type="molecule type" value="Genomic_DNA"/>
</dbReference>
<keyword evidence="1" id="KW-0521">NADP</keyword>
<feature type="domain" description="Enoyl reductase (ER)" evidence="3">
    <location>
        <begin position="10"/>
        <end position="322"/>
    </location>
</feature>
<proteinExistence type="predicted"/>
<dbReference type="GO" id="GO:0070402">
    <property type="term" value="F:NADPH binding"/>
    <property type="evidence" value="ECO:0007669"/>
    <property type="project" value="TreeGrafter"/>
</dbReference>
<dbReference type="SUPFAM" id="SSF51735">
    <property type="entry name" value="NAD(P)-binding Rossmann-fold domains"/>
    <property type="match status" value="1"/>
</dbReference>
<dbReference type="InterPro" id="IPR013154">
    <property type="entry name" value="ADH-like_N"/>
</dbReference>